<dbReference type="Pfam" id="PF09084">
    <property type="entry name" value="NMT1"/>
    <property type="match status" value="1"/>
</dbReference>
<accession>A0ABQ4FS21</accession>
<dbReference type="PANTHER" id="PTHR30024">
    <property type="entry name" value="ALIPHATIC SULFONATES-BINDING PROTEIN-RELATED"/>
    <property type="match status" value="1"/>
</dbReference>
<dbReference type="Gene3D" id="3.40.190.10">
    <property type="entry name" value="Periplasmic binding protein-like II"/>
    <property type="match status" value="2"/>
</dbReference>
<dbReference type="InterPro" id="IPR015168">
    <property type="entry name" value="SsuA/THI5"/>
</dbReference>
<dbReference type="PROSITE" id="PS51257">
    <property type="entry name" value="PROKAR_LIPOPROTEIN"/>
    <property type="match status" value="1"/>
</dbReference>
<dbReference type="EMBL" id="BOOC01000002">
    <property type="protein sequence ID" value="GIH37503.1"/>
    <property type="molecule type" value="Genomic_DNA"/>
</dbReference>
<feature type="domain" description="SsuA/THI5-like" evidence="2">
    <location>
        <begin position="124"/>
        <end position="265"/>
    </location>
</feature>
<feature type="signal peptide" evidence="1">
    <location>
        <begin position="1"/>
        <end position="22"/>
    </location>
</feature>
<dbReference type="Proteomes" id="UP000603904">
    <property type="component" value="Unassembled WGS sequence"/>
</dbReference>
<proteinExistence type="predicted"/>
<reference evidence="3 4" key="1">
    <citation type="submission" date="2021-01" db="EMBL/GenBank/DDBJ databases">
        <title>Whole genome shotgun sequence of Microbispora corallina NBRC 16416.</title>
        <authorList>
            <person name="Komaki H."/>
            <person name="Tamura T."/>
        </authorList>
    </citation>
    <scope>NUCLEOTIDE SEQUENCE [LARGE SCALE GENOMIC DNA]</scope>
    <source>
        <strain evidence="3 4">NBRC 16416</strain>
    </source>
</reference>
<dbReference type="SUPFAM" id="SSF160387">
    <property type="entry name" value="NosL/MerB-like"/>
    <property type="match status" value="1"/>
</dbReference>
<name>A0ABQ4FS21_9ACTN</name>
<evidence type="ECO:0000313" key="3">
    <source>
        <dbReference type="EMBL" id="GIH37503.1"/>
    </source>
</evidence>
<comment type="caution">
    <text evidence="3">The sequence shown here is derived from an EMBL/GenBank/DDBJ whole genome shotgun (WGS) entry which is preliminary data.</text>
</comment>
<protein>
    <submittedName>
        <fullName evidence="3">Nitrate ABC transporter, periplasmic protein</fullName>
    </submittedName>
</protein>
<organism evidence="3 4">
    <name type="scientific">Microbispora corallina</name>
    <dbReference type="NCBI Taxonomy" id="83302"/>
    <lineage>
        <taxon>Bacteria</taxon>
        <taxon>Bacillati</taxon>
        <taxon>Actinomycetota</taxon>
        <taxon>Actinomycetes</taxon>
        <taxon>Streptosporangiales</taxon>
        <taxon>Streptosporangiaceae</taxon>
        <taxon>Microbispora</taxon>
    </lineage>
</organism>
<keyword evidence="4" id="KW-1185">Reference proteome</keyword>
<gene>
    <name evidence="3" type="ORF">Mco01_05030</name>
</gene>
<dbReference type="PANTHER" id="PTHR30024:SF45">
    <property type="entry name" value="ABC TRANSPORTER SUBSTRATE-BINDING PROTEIN"/>
    <property type="match status" value="1"/>
</dbReference>
<feature type="chain" id="PRO_5046536984" evidence="1">
    <location>
        <begin position="23"/>
        <end position="474"/>
    </location>
</feature>
<dbReference type="SUPFAM" id="SSF53850">
    <property type="entry name" value="Periplasmic binding protein-like II"/>
    <property type="match status" value="1"/>
</dbReference>
<keyword evidence="1" id="KW-0732">Signal</keyword>
<dbReference type="RefSeq" id="WP_204055264.1">
    <property type="nucleotide sequence ID" value="NZ_BAAAGP010000001.1"/>
</dbReference>
<evidence type="ECO:0000259" key="2">
    <source>
        <dbReference type="Pfam" id="PF09084"/>
    </source>
</evidence>
<evidence type="ECO:0000256" key="1">
    <source>
        <dbReference type="SAM" id="SignalP"/>
    </source>
</evidence>
<sequence>MRTMIVALVAFLAAGCSLGAASGSPGSGDAETVVVGYQSKTINTVTAGTLLRSLGLLEKRLGRRYRVEWQDYDTGAPITAKMVAGKIDIGSMGDYPLLINASRTQPLGDGRTDLVSVTGYNLRGGLNMVVVPPSSPARTLADLKGRAVSASAGSAGHGTLVQALEKAGLDPAADVETVNQLPQVGASALQAGTVQGYAQFVAWPGLLVFKKQARLLYDGSALGVPTFHGVVVRHAYAERHPDVVQAFLQAQIDATRYLHEHPVQAAESVAKVTGLPAEVVYLYNGRDGISTFDVTVKPQLVAALEHDVPYLRKIGTDFTDVDVDAFVDDAPLRKAYGPSYDADTASTVNPARITGRDATCGTQVSGPGRAGEIWLAGEQDTRPAATPTCLLRQLAAAAAGGRTVRAAYVPDAATGTHWFAGDSVWVRDPSAPKDDALLPFTTRDGAEAYLEDHPKAAIVSYEDALRAAAGGAAR</sequence>
<evidence type="ECO:0000313" key="4">
    <source>
        <dbReference type="Proteomes" id="UP000603904"/>
    </source>
</evidence>